<organism evidence="4 5">
    <name type="scientific">Apiospora marii</name>
    <dbReference type="NCBI Taxonomy" id="335849"/>
    <lineage>
        <taxon>Eukaryota</taxon>
        <taxon>Fungi</taxon>
        <taxon>Dikarya</taxon>
        <taxon>Ascomycota</taxon>
        <taxon>Pezizomycotina</taxon>
        <taxon>Sordariomycetes</taxon>
        <taxon>Xylariomycetidae</taxon>
        <taxon>Amphisphaeriales</taxon>
        <taxon>Apiosporaceae</taxon>
        <taxon>Apiospora</taxon>
    </lineage>
</organism>
<dbReference type="SMART" id="SM01111">
    <property type="entry name" value="CVNH"/>
    <property type="match status" value="1"/>
</dbReference>
<feature type="region of interest" description="Disordered" evidence="1">
    <location>
        <begin position="167"/>
        <end position="217"/>
    </location>
</feature>
<keyword evidence="2" id="KW-0732">Signal</keyword>
<gene>
    <name evidence="4" type="ORF">PG991_001075</name>
</gene>
<dbReference type="Pfam" id="PF08881">
    <property type="entry name" value="CVNH"/>
    <property type="match status" value="1"/>
</dbReference>
<dbReference type="InterPro" id="IPR011058">
    <property type="entry name" value="Cyanovirin-N"/>
</dbReference>
<dbReference type="EMBL" id="JAQQWI010000002">
    <property type="protein sequence ID" value="KAK8037729.1"/>
    <property type="molecule type" value="Genomic_DNA"/>
</dbReference>
<evidence type="ECO:0000256" key="1">
    <source>
        <dbReference type="SAM" id="MobiDB-lite"/>
    </source>
</evidence>
<evidence type="ECO:0000256" key="2">
    <source>
        <dbReference type="SAM" id="SignalP"/>
    </source>
</evidence>
<keyword evidence="5" id="KW-1185">Reference proteome</keyword>
<reference evidence="4 5" key="1">
    <citation type="submission" date="2023-01" db="EMBL/GenBank/DDBJ databases">
        <title>Analysis of 21 Apiospora genomes using comparative genomics revels a genus with tremendous synthesis potential of carbohydrate active enzymes and secondary metabolites.</title>
        <authorList>
            <person name="Sorensen T."/>
        </authorList>
    </citation>
    <scope>NUCLEOTIDE SEQUENCE [LARGE SCALE GENOMIC DNA]</scope>
    <source>
        <strain evidence="4 5">CBS 20057</strain>
    </source>
</reference>
<name>A0ABR1SVJ4_9PEZI</name>
<proteinExistence type="predicted"/>
<dbReference type="Proteomes" id="UP001396898">
    <property type="component" value="Unassembled WGS sequence"/>
</dbReference>
<dbReference type="InterPro" id="IPR036673">
    <property type="entry name" value="Cyanovirin-N_sf"/>
</dbReference>
<evidence type="ECO:0000313" key="5">
    <source>
        <dbReference type="Proteomes" id="UP001396898"/>
    </source>
</evidence>
<evidence type="ECO:0000313" key="4">
    <source>
        <dbReference type="EMBL" id="KAK8037729.1"/>
    </source>
</evidence>
<accession>A0ABR1SVJ4</accession>
<feature type="domain" description="Cyanovirin-N" evidence="3">
    <location>
        <begin position="21"/>
        <end position="139"/>
    </location>
</feature>
<dbReference type="Gene3D" id="2.30.60.10">
    <property type="entry name" value="Cyanovirin-N"/>
    <property type="match status" value="1"/>
</dbReference>
<protein>
    <recommendedName>
        <fullName evidence="3">Cyanovirin-N domain-containing protein</fullName>
    </recommendedName>
</protein>
<dbReference type="SUPFAM" id="SSF51322">
    <property type="entry name" value="Cyanovirin-N"/>
    <property type="match status" value="1"/>
</dbReference>
<comment type="caution">
    <text evidence="4">The sequence shown here is derived from an EMBL/GenBank/DDBJ whole genome shotgun (WGS) entry which is preliminary data.</text>
</comment>
<feature type="chain" id="PRO_5046616697" description="Cyanovirin-N domain-containing protein" evidence="2">
    <location>
        <begin position="21"/>
        <end position="217"/>
    </location>
</feature>
<sequence>MLVSSIIATTLLSNPALVYGSFTASCQHYDYIGEFDTGLKADCLDNNGNWVHTELDFNSCFANDDGTVVWRKNGNAMYSCLDIGREEDCIRPDVNMFLPECQMVAKLFQCGTRDRPDDDICNQIDINEHIHNRNGQLECFGVLGTRGGSLSVSTKHPQAAMWHDHPYYGDPRAPGPPGGVCRRRSPTERRMGNSTVPGVGRRIASCSPFEPKDRCRP</sequence>
<feature type="signal peptide" evidence="2">
    <location>
        <begin position="1"/>
        <end position="20"/>
    </location>
</feature>
<evidence type="ECO:0000259" key="3">
    <source>
        <dbReference type="SMART" id="SM01111"/>
    </source>
</evidence>